<dbReference type="InterPro" id="IPR046848">
    <property type="entry name" value="E_motif"/>
</dbReference>
<accession>A0A0D9V559</accession>
<dbReference type="STRING" id="77586.A0A0D9V559"/>
<dbReference type="HOGENOM" id="CLU_002706_0_0_1"/>
<keyword evidence="2" id="KW-0809">Transit peptide</keyword>
<name>A0A0D9V559_9ORYZ</name>
<proteinExistence type="predicted"/>
<keyword evidence="1" id="KW-0677">Repeat</keyword>
<evidence type="ECO:0000313" key="4">
    <source>
        <dbReference type="Proteomes" id="UP000032180"/>
    </source>
</evidence>
<dbReference type="AlphaFoldDB" id="A0A0D9V559"/>
<dbReference type="Pfam" id="PF01535">
    <property type="entry name" value="PPR"/>
    <property type="match status" value="1"/>
</dbReference>
<dbReference type="PANTHER" id="PTHR47926">
    <property type="entry name" value="PENTATRICOPEPTIDE REPEAT-CONTAINING PROTEIN"/>
    <property type="match status" value="1"/>
</dbReference>
<organism evidence="3 4">
    <name type="scientific">Leersia perrieri</name>
    <dbReference type="NCBI Taxonomy" id="77586"/>
    <lineage>
        <taxon>Eukaryota</taxon>
        <taxon>Viridiplantae</taxon>
        <taxon>Streptophyta</taxon>
        <taxon>Embryophyta</taxon>
        <taxon>Tracheophyta</taxon>
        <taxon>Spermatophyta</taxon>
        <taxon>Magnoliopsida</taxon>
        <taxon>Liliopsida</taxon>
        <taxon>Poales</taxon>
        <taxon>Poaceae</taxon>
        <taxon>BOP clade</taxon>
        <taxon>Oryzoideae</taxon>
        <taxon>Oryzeae</taxon>
        <taxon>Oryzinae</taxon>
        <taxon>Leersia</taxon>
    </lineage>
</organism>
<dbReference type="GO" id="GO:0003723">
    <property type="term" value="F:RNA binding"/>
    <property type="evidence" value="ECO:0007669"/>
    <property type="project" value="InterPro"/>
</dbReference>
<dbReference type="InterPro" id="IPR002885">
    <property type="entry name" value="PPR_rpt"/>
</dbReference>
<evidence type="ECO:0000313" key="3">
    <source>
        <dbReference type="EnsemblPlants" id="LPERR01G25280.1"/>
    </source>
</evidence>
<dbReference type="Proteomes" id="UP000032180">
    <property type="component" value="Chromosome 1"/>
</dbReference>
<dbReference type="Gene3D" id="1.25.40.10">
    <property type="entry name" value="Tetratricopeptide repeat domain"/>
    <property type="match status" value="1"/>
</dbReference>
<protein>
    <recommendedName>
        <fullName evidence="5">Pentatricopeptide repeat-containing protein</fullName>
    </recommendedName>
</protein>
<dbReference type="PANTHER" id="PTHR47926:SF491">
    <property type="entry name" value="(WILD MALAYSIAN BANANA) HYPOTHETICAL PROTEIN"/>
    <property type="match status" value="1"/>
</dbReference>
<reference evidence="3" key="3">
    <citation type="submission" date="2015-04" db="UniProtKB">
        <authorList>
            <consortium name="EnsemblPlants"/>
        </authorList>
    </citation>
    <scope>IDENTIFICATION</scope>
</reference>
<evidence type="ECO:0000256" key="1">
    <source>
        <dbReference type="ARBA" id="ARBA00022737"/>
    </source>
</evidence>
<dbReference type="EnsemblPlants" id="LPERR01G25280.1">
    <property type="protein sequence ID" value="LPERR01G25280.1"/>
    <property type="gene ID" value="LPERR01G25280"/>
</dbReference>
<dbReference type="InterPro" id="IPR046960">
    <property type="entry name" value="PPR_At4g14850-like_plant"/>
</dbReference>
<dbReference type="InterPro" id="IPR011990">
    <property type="entry name" value="TPR-like_helical_dom_sf"/>
</dbReference>
<dbReference type="eggNOG" id="KOG4197">
    <property type="taxonomic scope" value="Eukaryota"/>
</dbReference>
<dbReference type="Gramene" id="LPERR01G25280.1">
    <property type="protein sequence ID" value="LPERR01G25280.1"/>
    <property type="gene ID" value="LPERR01G25280"/>
</dbReference>
<reference evidence="4" key="2">
    <citation type="submission" date="2013-12" db="EMBL/GenBank/DDBJ databases">
        <authorList>
            <person name="Yu Y."/>
            <person name="Lee S."/>
            <person name="de Baynast K."/>
            <person name="Wissotski M."/>
            <person name="Liu L."/>
            <person name="Talag J."/>
            <person name="Goicoechea J."/>
            <person name="Angelova A."/>
            <person name="Jetty R."/>
            <person name="Kudrna D."/>
            <person name="Golser W."/>
            <person name="Rivera L."/>
            <person name="Zhang J."/>
            <person name="Wing R."/>
        </authorList>
    </citation>
    <scope>NUCLEOTIDE SEQUENCE</scope>
</reference>
<reference evidence="3 4" key="1">
    <citation type="submission" date="2012-08" db="EMBL/GenBank/DDBJ databases">
        <title>Oryza genome evolution.</title>
        <authorList>
            <person name="Wing R.A."/>
        </authorList>
    </citation>
    <scope>NUCLEOTIDE SEQUENCE</scope>
</reference>
<sequence>MAPTPIAKPLRSRSRPLPLAAPAFAGSYTLPPRSAKALDLDAAMISGFSQVGEEPREVLGLFLELQRCGLVPDDLTMHKCLLQCHRSGRLDVTLSIASVDMYAKCGRTDVARWLFECMTVKDVSSWTTMITANTCVLCLCAWRVGLYRDEFAKVGVRRWAGGRGHEACALVEQRMQMEANVVSVIWGTLLGACENTGIVGQWAAERLLKSEPRNDGVYVVVSNTYAAAGMWSDVERTRKMMSKRKVANYAGRSL</sequence>
<dbReference type="GO" id="GO:0009451">
    <property type="term" value="P:RNA modification"/>
    <property type="evidence" value="ECO:0007669"/>
    <property type="project" value="InterPro"/>
</dbReference>
<evidence type="ECO:0000256" key="2">
    <source>
        <dbReference type="ARBA" id="ARBA00022946"/>
    </source>
</evidence>
<dbReference type="Pfam" id="PF20431">
    <property type="entry name" value="E_motif"/>
    <property type="match status" value="1"/>
</dbReference>
<evidence type="ECO:0008006" key="5">
    <source>
        <dbReference type="Google" id="ProtNLM"/>
    </source>
</evidence>
<keyword evidence="4" id="KW-1185">Reference proteome</keyword>